<dbReference type="PANTHER" id="PTHR33713:SF6">
    <property type="entry name" value="ANTITOXIN YEFM"/>
    <property type="match status" value="1"/>
</dbReference>
<protein>
    <recommendedName>
        <fullName evidence="2">Antitoxin</fullName>
    </recommendedName>
</protein>
<evidence type="ECO:0000313" key="3">
    <source>
        <dbReference type="EMBL" id="ESL03195.1"/>
    </source>
</evidence>
<gene>
    <name evidence="3" type="ORF">GCWU0000282_002069</name>
</gene>
<dbReference type="InterPro" id="IPR051405">
    <property type="entry name" value="phD/YefM_antitoxin"/>
</dbReference>
<dbReference type="STRING" id="592026.GCWU0000282_002069"/>
<dbReference type="AlphaFoldDB" id="V2Z8D9"/>
<dbReference type="SUPFAM" id="SSF143120">
    <property type="entry name" value="YefM-like"/>
    <property type="match status" value="1"/>
</dbReference>
<dbReference type="NCBIfam" id="TIGR01552">
    <property type="entry name" value="phd_fam"/>
    <property type="match status" value="1"/>
</dbReference>
<evidence type="ECO:0000313" key="4">
    <source>
        <dbReference type="Proteomes" id="UP000018227"/>
    </source>
</evidence>
<sequence>MNIVIDYSLTYAKKYAIFKAKGDDVMTSISITKARANLYKTVSDVNEYSEPITITNNRGKNAVLVSEDDWLAIQETLYLNSIPSMAQSILDSREEDVSECTSYNPEEEW</sequence>
<proteinExistence type="inferred from homology"/>
<dbReference type="HOGENOM" id="CLU_155837_2_1_9"/>
<dbReference type="Proteomes" id="UP000018227">
    <property type="component" value="Unassembled WGS sequence"/>
</dbReference>
<name>V2Z8D9_9FIRM</name>
<reference evidence="3 4" key="1">
    <citation type="submission" date="2013-06" db="EMBL/GenBank/DDBJ databases">
        <authorList>
            <person name="Weinstock G."/>
            <person name="Sodergren E."/>
            <person name="Clifton S."/>
            <person name="Fulton L."/>
            <person name="Fulton B."/>
            <person name="Courtney L."/>
            <person name="Fronick C."/>
            <person name="Harrison M."/>
            <person name="Strong C."/>
            <person name="Farmer C."/>
            <person name="Delahaunty K."/>
            <person name="Markovic C."/>
            <person name="Hall O."/>
            <person name="Minx P."/>
            <person name="Tomlinson C."/>
            <person name="Mitreva M."/>
            <person name="Nelson J."/>
            <person name="Hou S."/>
            <person name="Wollam A."/>
            <person name="Pepin K.H."/>
            <person name="Johnson M."/>
            <person name="Bhonagiri V."/>
            <person name="Nash W.E."/>
            <person name="Warren W."/>
            <person name="Chinwalla A."/>
            <person name="Mardis E.R."/>
            <person name="Wilson R.K."/>
        </authorList>
    </citation>
    <scope>NUCLEOTIDE SEQUENCE [LARGE SCALE GENOMIC DNA]</scope>
    <source>
        <strain evidence="3 4">ATCC 51271</strain>
    </source>
</reference>
<dbReference type="Gene3D" id="3.40.1620.10">
    <property type="entry name" value="YefM-like domain"/>
    <property type="match status" value="1"/>
</dbReference>
<dbReference type="Pfam" id="PF02604">
    <property type="entry name" value="PhdYeFM_antitox"/>
    <property type="match status" value="1"/>
</dbReference>
<comment type="similarity">
    <text evidence="1 2">Belongs to the phD/YefM antitoxin family.</text>
</comment>
<dbReference type="PANTHER" id="PTHR33713">
    <property type="entry name" value="ANTITOXIN YAFN-RELATED"/>
    <property type="match status" value="1"/>
</dbReference>
<evidence type="ECO:0000256" key="1">
    <source>
        <dbReference type="ARBA" id="ARBA00009981"/>
    </source>
</evidence>
<keyword evidence="4" id="KW-1185">Reference proteome</keyword>
<evidence type="ECO:0000256" key="2">
    <source>
        <dbReference type="RuleBase" id="RU362080"/>
    </source>
</evidence>
<dbReference type="EMBL" id="ACIL03000013">
    <property type="protein sequence ID" value="ESL03195.1"/>
    <property type="molecule type" value="Genomic_DNA"/>
</dbReference>
<dbReference type="InterPro" id="IPR006442">
    <property type="entry name" value="Antitoxin_Phd/YefM"/>
</dbReference>
<comment type="caution">
    <text evidence="3">The sequence shown here is derived from an EMBL/GenBank/DDBJ whole genome shotgun (WGS) entry which is preliminary data.</text>
</comment>
<dbReference type="InterPro" id="IPR036165">
    <property type="entry name" value="YefM-like_sf"/>
</dbReference>
<comment type="function">
    <text evidence="2">Antitoxin component of a type II toxin-antitoxin (TA) system.</text>
</comment>
<dbReference type="eggNOG" id="COG2161">
    <property type="taxonomic scope" value="Bacteria"/>
</dbReference>
<accession>V2Z8D9</accession>
<organism evidence="3 4">
    <name type="scientific">Catonella morbi ATCC 51271</name>
    <dbReference type="NCBI Taxonomy" id="592026"/>
    <lineage>
        <taxon>Bacteria</taxon>
        <taxon>Bacillati</taxon>
        <taxon>Bacillota</taxon>
        <taxon>Clostridia</taxon>
        <taxon>Lachnospirales</taxon>
        <taxon>Lachnospiraceae</taxon>
        <taxon>Catonella</taxon>
    </lineage>
</organism>